<dbReference type="AlphaFoldDB" id="A0A6B7FLQ2"/>
<evidence type="ECO:0000256" key="6">
    <source>
        <dbReference type="ARBA" id="ARBA00022989"/>
    </source>
</evidence>
<keyword evidence="11" id="KW-0496">Mitochondrion</keyword>
<dbReference type="GO" id="GO:0016020">
    <property type="term" value="C:membrane"/>
    <property type="evidence" value="ECO:0007669"/>
    <property type="project" value="UniProtKB-SubCell"/>
</dbReference>
<feature type="transmembrane region" description="Helical" evidence="10">
    <location>
        <begin position="58"/>
        <end position="83"/>
    </location>
</feature>
<reference evidence="11" key="1">
    <citation type="journal article" date="2019" name="Mol. Phylogenet. Evol.">
        <title>Incorporation of deep-sea and small-sized species provides new insights into gastropods phylogeny.</title>
        <authorList>
            <person name="Lee H."/>
            <person name="Chen W.J."/>
            <person name="Puillandre N."/>
            <person name="Aznar-Cormano L."/>
            <person name="Tsai M.H."/>
            <person name="Samadi S."/>
        </authorList>
    </citation>
    <scope>NUCLEOTIDE SEQUENCE</scope>
</reference>
<evidence type="ECO:0000256" key="3">
    <source>
        <dbReference type="ARBA" id="ARBA00016612"/>
    </source>
</evidence>
<dbReference type="EMBL" id="MH837531">
    <property type="protein sequence ID" value="QBC73135.1"/>
    <property type="molecule type" value="Genomic_DNA"/>
</dbReference>
<sequence length="99" mass="10417">MVSFFCVSLISGAGVILAIITVSSQGKHLLGVLLSLEAMTLSLFVFLLSFVSGVNLECYVCLILATFGACEASLGLAVLVSMIRAHGNDYVSSFTPHKC</sequence>
<geneLocation type="mitochondrion" evidence="11"/>
<keyword evidence="6 10" id="KW-1133">Transmembrane helix</keyword>
<gene>
    <name evidence="11" type="primary">ND4L</name>
</gene>
<organism evidence="11">
    <name type="scientific">Anatoma sp. MNHN-IM-2013-42003</name>
    <dbReference type="NCBI Taxonomy" id="2496594"/>
    <lineage>
        <taxon>Eukaryota</taxon>
        <taxon>Metazoa</taxon>
        <taxon>Spiralia</taxon>
        <taxon>Lophotrochozoa</taxon>
        <taxon>Mollusca</taxon>
        <taxon>Gastropoda</taxon>
        <taxon>Vetigastropoda</taxon>
        <taxon>Pleurotomariida</taxon>
        <taxon>Pleurotomarioidea</taxon>
        <taxon>Scissurellidae</taxon>
        <taxon>Anatoma</taxon>
    </lineage>
</organism>
<keyword evidence="4 10" id="KW-0812">Transmembrane</keyword>
<accession>A0A6B7FLQ2</accession>
<evidence type="ECO:0000256" key="10">
    <source>
        <dbReference type="SAM" id="Phobius"/>
    </source>
</evidence>
<comment type="subcellular location">
    <subcellularLocation>
        <location evidence="1">Membrane</location>
        <topology evidence="1">Multi-pass membrane protein</topology>
    </subcellularLocation>
</comment>
<evidence type="ECO:0000256" key="5">
    <source>
        <dbReference type="ARBA" id="ARBA00022967"/>
    </source>
</evidence>
<evidence type="ECO:0000256" key="4">
    <source>
        <dbReference type="ARBA" id="ARBA00022692"/>
    </source>
</evidence>
<keyword evidence="8 10" id="KW-0472">Membrane</keyword>
<dbReference type="InterPro" id="IPR039428">
    <property type="entry name" value="NUOK/Mnh_C1-like"/>
</dbReference>
<evidence type="ECO:0000313" key="11">
    <source>
        <dbReference type="EMBL" id="QBC73135.1"/>
    </source>
</evidence>
<keyword evidence="5" id="KW-1278">Translocase</keyword>
<keyword evidence="7" id="KW-0520">NAD</keyword>
<evidence type="ECO:0000256" key="9">
    <source>
        <dbReference type="ARBA" id="ARBA00031586"/>
    </source>
</evidence>
<proteinExistence type="inferred from homology"/>
<protein>
    <recommendedName>
        <fullName evidence="3">NADH-ubiquinone oxidoreductase chain 4L</fullName>
    </recommendedName>
    <alternativeName>
        <fullName evidence="9">NADH dehydrogenase subunit 4L</fullName>
    </alternativeName>
</protein>
<evidence type="ECO:0000256" key="2">
    <source>
        <dbReference type="ARBA" id="ARBA00010519"/>
    </source>
</evidence>
<name>A0A6B7FLQ2_9VEST</name>
<comment type="similarity">
    <text evidence="2">Belongs to the complex I subunit 4L family.</text>
</comment>
<evidence type="ECO:0000256" key="7">
    <source>
        <dbReference type="ARBA" id="ARBA00023027"/>
    </source>
</evidence>
<feature type="transmembrane region" description="Helical" evidence="10">
    <location>
        <begin position="28"/>
        <end position="51"/>
    </location>
</feature>
<evidence type="ECO:0000256" key="1">
    <source>
        <dbReference type="ARBA" id="ARBA00004141"/>
    </source>
</evidence>
<dbReference type="Pfam" id="PF00420">
    <property type="entry name" value="Oxidored_q2"/>
    <property type="match status" value="1"/>
</dbReference>
<dbReference type="Gene3D" id="1.10.287.3510">
    <property type="match status" value="1"/>
</dbReference>
<evidence type="ECO:0000256" key="8">
    <source>
        <dbReference type="ARBA" id="ARBA00023136"/>
    </source>
</evidence>